<proteinExistence type="predicted"/>
<evidence type="ECO:0000313" key="3">
    <source>
        <dbReference type="Proteomes" id="UP000299102"/>
    </source>
</evidence>
<accession>A0A4C1ZYB4</accession>
<comment type="caution">
    <text evidence="2">The sequence shown here is derived from an EMBL/GenBank/DDBJ whole genome shotgun (WGS) entry which is preliminary data.</text>
</comment>
<organism evidence="2 3">
    <name type="scientific">Eumeta variegata</name>
    <name type="common">Bagworm moth</name>
    <name type="synonym">Eumeta japonica</name>
    <dbReference type="NCBI Taxonomy" id="151549"/>
    <lineage>
        <taxon>Eukaryota</taxon>
        <taxon>Metazoa</taxon>
        <taxon>Ecdysozoa</taxon>
        <taxon>Arthropoda</taxon>
        <taxon>Hexapoda</taxon>
        <taxon>Insecta</taxon>
        <taxon>Pterygota</taxon>
        <taxon>Neoptera</taxon>
        <taxon>Endopterygota</taxon>
        <taxon>Lepidoptera</taxon>
        <taxon>Glossata</taxon>
        <taxon>Ditrysia</taxon>
        <taxon>Tineoidea</taxon>
        <taxon>Psychidae</taxon>
        <taxon>Oiketicinae</taxon>
        <taxon>Eumeta</taxon>
    </lineage>
</organism>
<gene>
    <name evidence="2" type="ORF">EVAR_63713_1</name>
</gene>
<reference evidence="2 3" key="1">
    <citation type="journal article" date="2019" name="Commun. Biol.">
        <title>The bagworm genome reveals a unique fibroin gene that provides high tensile strength.</title>
        <authorList>
            <person name="Kono N."/>
            <person name="Nakamura H."/>
            <person name="Ohtoshi R."/>
            <person name="Tomita M."/>
            <person name="Numata K."/>
            <person name="Arakawa K."/>
        </authorList>
    </citation>
    <scope>NUCLEOTIDE SEQUENCE [LARGE SCALE GENOMIC DNA]</scope>
</reference>
<evidence type="ECO:0000256" key="1">
    <source>
        <dbReference type="SAM" id="MobiDB-lite"/>
    </source>
</evidence>
<feature type="region of interest" description="Disordered" evidence="1">
    <location>
        <begin position="17"/>
        <end position="43"/>
    </location>
</feature>
<keyword evidence="3" id="KW-1185">Reference proteome</keyword>
<dbReference type="Proteomes" id="UP000299102">
    <property type="component" value="Unassembled WGS sequence"/>
</dbReference>
<sequence>MTSALLTGIVVYKSTVSRDAPRANGRRSAGPERRSGTGEGGSRLASASFEAFGALVHKILLKNRNGGEAKRTQLQ</sequence>
<protein>
    <submittedName>
        <fullName evidence="2">Uncharacterized protein</fullName>
    </submittedName>
</protein>
<evidence type="ECO:0000313" key="2">
    <source>
        <dbReference type="EMBL" id="GBP92034.1"/>
    </source>
</evidence>
<name>A0A4C1ZYB4_EUMVA</name>
<dbReference type="AlphaFoldDB" id="A0A4C1ZYB4"/>
<dbReference type="EMBL" id="BGZK01002233">
    <property type="protein sequence ID" value="GBP92034.1"/>
    <property type="molecule type" value="Genomic_DNA"/>
</dbReference>